<organism evidence="3 4">
    <name type="scientific">Sellimonas caecigallum</name>
    <dbReference type="NCBI Taxonomy" id="2592333"/>
    <lineage>
        <taxon>Bacteria</taxon>
        <taxon>Bacillati</taxon>
        <taxon>Bacillota</taxon>
        <taxon>Clostridia</taxon>
        <taxon>Lachnospirales</taxon>
        <taxon>Lachnospiraceae</taxon>
        <taxon>Sellimonas</taxon>
    </lineage>
</organism>
<comment type="caution">
    <text evidence="3">The sequence shown here is derived from an EMBL/GenBank/DDBJ whole genome shotgun (WGS) entry which is preliminary data.</text>
</comment>
<protein>
    <submittedName>
        <fullName evidence="3">Stage III sporulation protein AF</fullName>
    </submittedName>
</protein>
<feature type="transmembrane region" description="Helical" evidence="1">
    <location>
        <begin position="105"/>
        <end position="124"/>
    </location>
</feature>
<dbReference type="Proteomes" id="UP000779049">
    <property type="component" value="Unassembled WGS sequence"/>
</dbReference>
<feature type="signal peptide" evidence="2">
    <location>
        <begin position="1"/>
        <end position="25"/>
    </location>
</feature>
<feature type="transmembrane region" description="Helical" evidence="1">
    <location>
        <begin position="367"/>
        <end position="385"/>
    </location>
</feature>
<keyword evidence="1" id="KW-0472">Membrane</keyword>
<evidence type="ECO:0000256" key="2">
    <source>
        <dbReference type="SAM" id="SignalP"/>
    </source>
</evidence>
<reference evidence="3 4" key="1">
    <citation type="journal article" date="2020" name="New Microbes New Infect">
        <title>Sellimonas caecigallum sp. nov., description and genome sequence of a new member of the Sellimonas genus isolated from the cecum of feral chicken.</title>
        <authorList>
            <person name="Wongkuna S."/>
            <person name="Ghimire S."/>
            <person name="Antony L."/>
            <person name="Chankhamhaengdecha S."/>
            <person name="Janvilisri T."/>
            <person name="Scaria J."/>
        </authorList>
    </citation>
    <scope>NUCLEOTIDE SEQUENCE [LARGE SCALE GENOMIC DNA]</scope>
    <source>
        <strain evidence="3 4">SW451</strain>
    </source>
</reference>
<feature type="transmembrane region" description="Helical" evidence="1">
    <location>
        <begin position="198"/>
        <end position="220"/>
    </location>
</feature>
<dbReference type="InterPro" id="IPR014194">
    <property type="entry name" value="Spore_III_AE"/>
</dbReference>
<sequence length="386" mass="42311">MRKKRWFLLAVICFFVWAGAIHTEAAPQEETTTKQEEAASEEILKEFDFDEVDRMLSDIFPEESVSFEDLVKTLTDGDFSGFVHLIFSGIRTGTFSVLRDNREAIVHILVIAMIAAVFVNFSHIFTNRQVAETGFLILYLLLITILLKSFGIMIDSIDGSLKVLKDFMKVLCPLYFLATAFSTGSTTSVLFYNLMLILIYLVETVILHIILPMIHVYMMIRILDHLSPEPYLTRFGELLDMIVRWILKTMLICVAGINVMQGLISPAMDAVRSSGIQKGLEAIPGVGGALGGMTDVILSSVVLIRNGIGAVGAVVCVVICAVPILQIGMMTLIYKLIAAVAEPVSDKRIVSCIASTGDGAVLLLKTVYTSAVLFLLTIVVVAAFGV</sequence>
<name>A0ABS7L6A5_9FIRM</name>
<feature type="transmembrane region" description="Helical" evidence="1">
    <location>
        <begin position="283"/>
        <end position="304"/>
    </location>
</feature>
<proteinExistence type="predicted"/>
<feature type="chain" id="PRO_5045758003" evidence="2">
    <location>
        <begin position="26"/>
        <end position="386"/>
    </location>
</feature>
<evidence type="ECO:0000313" key="3">
    <source>
        <dbReference type="EMBL" id="MBY0758593.1"/>
    </source>
</evidence>
<dbReference type="Pfam" id="PF09546">
    <property type="entry name" value="Spore_III_AE"/>
    <property type="match status" value="1"/>
</dbReference>
<evidence type="ECO:0000313" key="4">
    <source>
        <dbReference type="Proteomes" id="UP000779049"/>
    </source>
</evidence>
<keyword evidence="2" id="KW-0732">Signal</keyword>
<gene>
    <name evidence="3" type="ORF">FLB61_05735</name>
</gene>
<evidence type="ECO:0000256" key="1">
    <source>
        <dbReference type="SAM" id="Phobius"/>
    </source>
</evidence>
<accession>A0ABS7L6A5</accession>
<keyword evidence="1" id="KW-1133">Transmembrane helix</keyword>
<dbReference type="RefSeq" id="WP_221919633.1">
    <property type="nucleotide sequence ID" value="NZ_CP173660.1"/>
</dbReference>
<keyword evidence="1" id="KW-0812">Transmembrane</keyword>
<keyword evidence="4" id="KW-1185">Reference proteome</keyword>
<feature type="transmembrane region" description="Helical" evidence="1">
    <location>
        <begin position="136"/>
        <end position="154"/>
    </location>
</feature>
<feature type="transmembrane region" description="Helical" evidence="1">
    <location>
        <begin position="241"/>
        <end position="263"/>
    </location>
</feature>
<dbReference type="EMBL" id="VIRV01000006">
    <property type="protein sequence ID" value="MBY0758593.1"/>
    <property type="molecule type" value="Genomic_DNA"/>
</dbReference>
<feature type="transmembrane region" description="Helical" evidence="1">
    <location>
        <begin position="311"/>
        <end position="337"/>
    </location>
</feature>